<reference evidence="1 2" key="2">
    <citation type="journal article" date="2014" name="J. Gen. Appl. Microbiol.">
        <title>The early diverging ascomycetous budding yeast Saitoella complicata has three histone deacetylases belonging to the Clr6, Hos2, and Rpd3 lineages.</title>
        <authorList>
            <person name="Nishida H."/>
            <person name="Matsumoto T."/>
            <person name="Kondo S."/>
            <person name="Hamamoto M."/>
            <person name="Yoshikawa H."/>
        </authorList>
    </citation>
    <scope>NUCLEOTIDE SEQUENCE [LARGE SCALE GENOMIC DNA]</scope>
    <source>
        <strain evidence="1 2">NRRL Y-17804</strain>
    </source>
</reference>
<gene>
    <name evidence="1" type="ORF">G7K_6723-t1</name>
</gene>
<reference evidence="1 2" key="3">
    <citation type="journal article" date="2015" name="Genome Announc.">
        <title>Draft Genome Sequence of the Archiascomycetous Yeast Saitoella complicata.</title>
        <authorList>
            <person name="Yamauchi K."/>
            <person name="Kondo S."/>
            <person name="Hamamoto M."/>
            <person name="Takahashi Y."/>
            <person name="Ogura Y."/>
            <person name="Hayashi T."/>
            <person name="Nishida H."/>
        </authorList>
    </citation>
    <scope>NUCLEOTIDE SEQUENCE [LARGE SCALE GENOMIC DNA]</scope>
    <source>
        <strain evidence="1 2">NRRL Y-17804</strain>
    </source>
</reference>
<evidence type="ECO:0000313" key="1">
    <source>
        <dbReference type="EMBL" id="GAO52651.1"/>
    </source>
</evidence>
<reference evidence="1 2" key="1">
    <citation type="journal article" date="2011" name="J. Gen. Appl. Microbiol.">
        <title>Draft genome sequencing of the enigmatic yeast Saitoella complicata.</title>
        <authorList>
            <person name="Nishida H."/>
            <person name="Hamamoto M."/>
            <person name="Sugiyama J."/>
        </authorList>
    </citation>
    <scope>NUCLEOTIDE SEQUENCE [LARGE SCALE GENOMIC DNA]</scope>
    <source>
        <strain evidence="1 2">NRRL Y-17804</strain>
    </source>
</reference>
<dbReference type="AlphaFoldDB" id="A0A0E9NSK3"/>
<organism evidence="1 2">
    <name type="scientific">Saitoella complicata (strain BCRC 22490 / CBS 7301 / JCM 7358 / NBRC 10748 / NRRL Y-17804)</name>
    <dbReference type="NCBI Taxonomy" id="698492"/>
    <lineage>
        <taxon>Eukaryota</taxon>
        <taxon>Fungi</taxon>
        <taxon>Dikarya</taxon>
        <taxon>Ascomycota</taxon>
        <taxon>Taphrinomycotina</taxon>
        <taxon>Taphrinomycotina incertae sedis</taxon>
        <taxon>Saitoella</taxon>
    </lineage>
</organism>
<evidence type="ECO:0000313" key="2">
    <source>
        <dbReference type="Proteomes" id="UP000033140"/>
    </source>
</evidence>
<dbReference type="Proteomes" id="UP000033140">
    <property type="component" value="Unassembled WGS sequence"/>
</dbReference>
<protein>
    <submittedName>
        <fullName evidence="1">Uncharacterized protein</fullName>
    </submittedName>
</protein>
<keyword evidence="2" id="KW-1185">Reference proteome</keyword>
<accession>A0A0E9NSK3</accession>
<name>A0A0E9NSK3_SAICN</name>
<comment type="caution">
    <text evidence="1">The sequence shown here is derived from an EMBL/GenBank/DDBJ whole genome shotgun (WGS) entry which is preliminary data.</text>
</comment>
<sequence length="121" mass="13405">MRASASTTHWEFPSVSYLHFGRRVLVFEEVHLSDWNEHGKEVCIHFLLFSFAFVDGSVLGIRVGTCYIGGGVQVSSRACSCRLRHSQGHSLLGPGILHVLSSLALSPPPPERFVYLSSYSQ</sequence>
<proteinExistence type="predicted"/>
<dbReference type="EMBL" id="BACD03000078">
    <property type="protein sequence ID" value="GAO52651.1"/>
    <property type="molecule type" value="Genomic_DNA"/>
</dbReference>